<dbReference type="GO" id="GO:1990247">
    <property type="term" value="F:N6-methyladenosine-containing RNA reader activity"/>
    <property type="evidence" value="ECO:0007669"/>
    <property type="project" value="TreeGrafter"/>
</dbReference>
<accession>A0A8B7ZKJ8</accession>
<dbReference type="CDD" id="cd21134">
    <property type="entry name" value="YTH"/>
    <property type="match status" value="1"/>
</dbReference>
<feature type="compositionally biased region" description="Basic and acidic residues" evidence="1">
    <location>
        <begin position="267"/>
        <end position="282"/>
    </location>
</feature>
<evidence type="ECO:0000256" key="1">
    <source>
        <dbReference type="SAM" id="MobiDB-lite"/>
    </source>
</evidence>
<dbReference type="GO" id="GO:0000381">
    <property type="term" value="P:regulation of alternative mRNA splicing, via spliceosome"/>
    <property type="evidence" value="ECO:0007669"/>
    <property type="project" value="TreeGrafter"/>
</dbReference>
<evidence type="ECO:0000313" key="4">
    <source>
        <dbReference type="RefSeq" id="XP_022105415.1"/>
    </source>
</evidence>
<evidence type="ECO:0000259" key="2">
    <source>
        <dbReference type="PROSITE" id="PS50882"/>
    </source>
</evidence>
<dbReference type="RefSeq" id="XP_022105415.1">
    <property type="nucleotide sequence ID" value="XM_022249723.1"/>
</dbReference>
<organism evidence="3 4">
    <name type="scientific">Acanthaster planci</name>
    <name type="common">Crown-of-thorns starfish</name>
    <dbReference type="NCBI Taxonomy" id="133434"/>
    <lineage>
        <taxon>Eukaryota</taxon>
        <taxon>Metazoa</taxon>
        <taxon>Echinodermata</taxon>
        <taxon>Eleutherozoa</taxon>
        <taxon>Asterozoa</taxon>
        <taxon>Asteroidea</taxon>
        <taxon>Valvatacea</taxon>
        <taxon>Valvatida</taxon>
        <taxon>Acanthasteridae</taxon>
        <taxon>Acanthaster</taxon>
    </lineage>
</organism>
<feature type="compositionally biased region" description="Low complexity" evidence="1">
    <location>
        <begin position="128"/>
        <end position="145"/>
    </location>
</feature>
<dbReference type="OrthoDB" id="5842105at2759"/>
<dbReference type="GO" id="GO:0005654">
    <property type="term" value="C:nucleoplasm"/>
    <property type="evidence" value="ECO:0007669"/>
    <property type="project" value="TreeGrafter"/>
</dbReference>
<dbReference type="CTD" id="91746"/>
<dbReference type="PROSITE" id="PS50882">
    <property type="entry name" value="YTH"/>
    <property type="match status" value="1"/>
</dbReference>
<evidence type="ECO:0000313" key="3">
    <source>
        <dbReference type="Proteomes" id="UP000694845"/>
    </source>
</evidence>
<proteinExistence type="predicted"/>
<dbReference type="Pfam" id="PF04146">
    <property type="entry name" value="YTH"/>
    <property type="match status" value="1"/>
</dbReference>
<dbReference type="Proteomes" id="UP000694845">
    <property type="component" value="Unplaced"/>
</dbReference>
<name>A0A8B7ZKJ8_ACAPL</name>
<reference evidence="4" key="1">
    <citation type="submission" date="2025-08" db="UniProtKB">
        <authorList>
            <consortium name="RefSeq"/>
        </authorList>
    </citation>
    <scope>IDENTIFICATION</scope>
</reference>
<feature type="compositionally biased region" description="Polar residues" evidence="1">
    <location>
        <begin position="146"/>
        <end position="159"/>
    </location>
</feature>
<sequence>MATQDKGDDVVDVLTDLMAPVDDEFAEEMDTSPAEKKPATTKGQTPPSVKKSTPKTSKSSSAKTSKTKTTKTAAKTTPKSSTPKSASQASGEATSGGDGESAKTMPTTATRIKKVVKKASPGEAPSVTKSSSAKGAAKKTTQGQKRASSGKTTTKQTAMPTKKDREENETGKAEETAGSAQPEEAEEGKRDDQDPVTSPPPTKKAKLKTSSKTGIPTKKKVATSAKEEAESNQAETEDSLHVEGNNKPTEDGSEELEASIPGLGFEEEAKKEEPKDVEETRPDAMIAQDLEGFDTRSEASSSDESESSLSDVSAEQSEDKPRKHRPRKRSISPIVYERSGKKGSGLESGGEKQAPMESLSKVRKADPTSKLKYLFRDARYFLIKSNNHENVALAKARGVWSTLPNNEQMLNQAFRESRNVLLIFSVKESGKFQGFARMRSESRRDGPNINWVLPNGMSRSVLGGVFKIDWITRQELAFSKTGHLFNSWNDNKPVKIGRDGQEVETRCGEALCRLFPQDEHIDVVEILRDARRRRREMATRRNREPLRLGLQPYGLKNTDSSCLGCYRSERGHVAPDDGLQPLNGVIVDFITIEQKRGSHGPEHGRRTVLLVSLSSRTV</sequence>
<dbReference type="InterPro" id="IPR007275">
    <property type="entry name" value="YTH_domain"/>
</dbReference>
<feature type="domain" description="YTH" evidence="2">
    <location>
        <begin position="378"/>
        <end position="515"/>
    </location>
</feature>
<dbReference type="GO" id="GO:0000398">
    <property type="term" value="P:mRNA splicing, via spliceosome"/>
    <property type="evidence" value="ECO:0007669"/>
    <property type="project" value="TreeGrafter"/>
</dbReference>
<dbReference type="Gene3D" id="3.10.590.10">
    <property type="entry name" value="ph1033 like domains"/>
    <property type="match status" value="1"/>
</dbReference>
<feature type="compositionally biased region" description="Basic and acidic residues" evidence="1">
    <location>
        <begin position="161"/>
        <end position="175"/>
    </location>
</feature>
<gene>
    <name evidence="4" type="primary">LOC110987200</name>
</gene>
<feature type="compositionally biased region" description="Low complexity" evidence="1">
    <location>
        <begin position="70"/>
        <end position="87"/>
    </location>
</feature>
<feature type="compositionally biased region" description="Low complexity" evidence="1">
    <location>
        <begin position="45"/>
        <end position="64"/>
    </location>
</feature>
<keyword evidence="3" id="KW-1185">Reference proteome</keyword>
<feature type="region of interest" description="Disordered" evidence="1">
    <location>
        <begin position="1"/>
        <end position="363"/>
    </location>
</feature>
<dbReference type="PANTHER" id="PTHR12357:SF3">
    <property type="entry name" value="YTH DOMAIN-CONTAINING PROTEIN 1"/>
    <property type="match status" value="1"/>
</dbReference>
<feature type="compositionally biased region" description="Acidic residues" evidence="1">
    <location>
        <begin position="21"/>
        <end position="30"/>
    </location>
</feature>
<protein>
    <submittedName>
        <fullName evidence="4">YTH domain-containing protein 1-like isoform X4</fullName>
    </submittedName>
</protein>
<dbReference type="InterPro" id="IPR045168">
    <property type="entry name" value="YTH_prot"/>
</dbReference>
<dbReference type="AlphaFoldDB" id="A0A8B7ZKJ8"/>
<dbReference type="PANTHER" id="PTHR12357">
    <property type="entry name" value="YTH YT521-B HOMOLOGY DOMAIN-CONTAINING"/>
    <property type="match status" value="1"/>
</dbReference>
<dbReference type="GO" id="GO:0003729">
    <property type="term" value="F:mRNA binding"/>
    <property type="evidence" value="ECO:0007669"/>
    <property type="project" value="TreeGrafter"/>
</dbReference>
<dbReference type="GeneID" id="110987200"/>